<dbReference type="Gene3D" id="3.30.465.10">
    <property type="match status" value="1"/>
</dbReference>
<proteinExistence type="inferred from homology"/>
<keyword evidence="23" id="KW-1185">Reference proteome</keyword>
<dbReference type="AlphaFoldDB" id="L2F683"/>
<feature type="active site" evidence="20">
    <location>
        <position position="181"/>
    </location>
</feature>
<keyword evidence="17 20" id="KW-0961">Cell wall biogenesis/degradation</keyword>
<dbReference type="PATRIC" id="fig|1230338.3.peg.1768"/>
<evidence type="ECO:0000256" key="10">
    <source>
        <dbReference type="ARBA" id="ARBA00022630"/>
    </source>
</evidence>
<dbReference type="Gene3D" id="3.90.78.10">
    <property type="entry name" value="UDP-N-acetylenolpyruvoylglucosamine reductase, C-terminal domain"/>
    <property type="match status" value="1"/>
</dbReference>
<evidence type="ECO:0000256" key="1">
    <source>
        <dbReference type="ARBA" id="ARBA00001974"/>
    </source>
</evidence>
<dbReference type="STRING" id="1230338.MOMA_08271"/>
<keyword evidence="14 20" id="KW-0573">Peptidoglycan synthesis</keyword>
<evidence type="ECO:0000256" key="5">
    <source>
        <dbReference type="ARBA" id="ARBA00010485"/>
    </source>
</evidence>
<evidence type="ECO:0000313" key="22">
    <source>
        <dbReference type="EMBL" id="ELA08542.1"/>
    </source>
</evidence>
<reference evidence="22 23" key="1">
    <citation type="journal article" date="2013" name="Genome Announc.">
        <title>Genome Sequence of Moraxella macacae 0408225, a Novel Bacterial Species Isolated from a Cynomolgus Macaque with Epistaxis.</title>
        <authorList>
            <person name="Ladner J.T."/>
            <person name="Whitehouse C.A."/>
            <person name="Koroleva G.I."/>
            <person name="Palacios G.F."/>
        </authorList>
    </citation>
    <scope>NUCLEOTIDE SEQUENCE [LARGE SCALE GENOMIC DNA]</scope>
    <source>
        <strain evidence="22 23">0408225</strain>
    </source>
</reference>
<feature type="active site" evidence="20">
    <location>
        <position position="362"/>
    </location>
</feature>
<dbReference type="InterPro" id="IPR006094">
    <property type="entry name" value="Oxid_FAD_bind_N"/>
</dbReference>
<evidence type="ECO:0000256" key="19">
    <source>
        <dbReference type="ARBA" id="ARBA00048914"/>
    </source>
</evidence>
<accession>L2F683</accession>
<dbReference type="PROSITE" id="PS51387">
    <property type="entry name" value="FAD_PCMH"/>
    <property type="match status" value="1"/>
</dbReference>
<dbReference type="GO" id="GO:0008360">
    <property type="term" value="P:regulation of cell shape"/>
    <property type="evidence" value="ECO:0007669"/>
    <property type="project" value="UniProtKB-KW"/>
</dbReference>
<evidence type="ECO:0000313" key="23">
    <source>
        <dbReference type="Proteomes" id="UP000023795"/>
    </source>
</evidence>
<dbReference type="PANTHER" id="PTHR21071">
    <property type="entry name" value="UDP-N-ACETYLENOLPYRUVOYLGLUCOSAMINE REDUCTASE"/>
    <property type="match status" value="1"/>
</dbReference>
<comment type="subcellular location">
    <subcellularLocation>
        <location evidence="3 20">Cytoplasm</location>
    </subcellularLocation>
</comment>
<dbReference type="EMBL" id="ANIN01000002">
    <property type="protein sequence ID" value="ELA08542.1"/>
    <property type="molecule type" value="Genomic_DNA"/>
</dbReference>
<keyword evidence="9 20" id="KW-0132">Cell division</keyword>
<evidence type="ECO:0000259" key="21">
    <source>
        <dbReference type="PROSITE" id="PS51387"/>
    </source>
</evidence>
<dbReference type="InterPro" id="IPR036318">
    <property type="entry name" value="FAD-bd_PCMH-like_sf"/>
</dbReference>
<comment type="similarity">
    <text evidence="5 20">Belongs to the MurB family.</text>
</comment>
<evidence type="ECO:0000256" key="15">
    <source>
        <dbReference type="ARBA" id="ARBA00023002"/>
    </source>
</evidence>
<dbReference type="Proteomes" id="UP000023795">
    <property type="component" value="Unassembled WGS sequence"/>
</dbReference>
<dbReference type="UniPathway" id="UPA00219"/>
<evidence type="ECO:0000256" key="4">
    <source>
        <dbReference type="ARBA" id="ARBA00004752"/>
    </source>
</evidence>
<dbReference type="InterPro" id="IPR036635">
    <property type="entry name" value="MurB_C_sf"/>
</dbReference>
<evidence type="ECO:0000256" key="6">
    <source>
        <dbReference type="ARBA" id="ARBA00012518"/>
    </source>
</evidence>
<keyword evidence="13 20" id="KW-0133">Cell shape</keyword>
<dbReference type="InterPro" id="IPR016166">
    <property type="entry name" value="FAD-bd_PCMH"/>
</dbReference>
<keyword evidence="10 20" id="KW-0285">Flavoprotein</keyword>
<comment type="cofactor">
    <cofactor evidence="1 20">
        <name>FAD</name>
        <dbReference type="ChEBI" id="CHEBI:57692"/>
    </cofactor>
</comment>
<dbReference type="GO" id="GO:0009252">
    <property type="term" value="P:peptidoglycan biosynthetic process"/>
    <property type="evidence" value="ECO:0007669"/>
    <property type="project" value="UniProtKB-UniRule"/>
</dbReference>
<keyword evidence="15 20" id="KW-0560">Oxidoreductase</keyword>
<dbReference type="SUPFAM" id="SSF56194">
    <property type="entry name" value="Uridine diphospho-N-Acetylenolpyruvylglucosamine reductase, MurB, C-terminal domain"/>
    <property type="match status" value="1"/>
</dbReference>
<protein>
    <recommendedName>
        <fullName evidence="7 20">UDP-N-acetylenolpyruvoylglucosamine reductase</fullName>
        <ecNumber evidence="6 20">1.3.1.98</ecNumber>
    </recommendedName>
    <alternativeName>
        <fullName evidence="18 20">UDP-N-acetylmuramate dehydrogenase</fullName>
    </alternativeName>
</protein>
<comment type="function">
    <text evidence="2 20">Cell wall formation.</text>
</comment>
<dbReference type="Pfam" id="PF02873">
    <property type="entry name" value="MurB_C"/>
    <property type="match status" value="1"/>
</dbReference>
<evidence type="ECO:0000256" key="2">
    <source>
        <dbReference type="ARBA" id="ARBA00003921"/>
    </source>
</evidence>
<evidence type="ECO:0000256" key="17">
    <source>
        <dbReference type="ARBA" id="ARBA00023316"/>
    </source>
</evidence>
<comment type="catalytic activity">
    <reaction evidence="19 20">
        <text>UDP-N-acetyl-alpha-D-muramate + NADP(+) = UDP-N-acetyl-3-O-(1-carboxyvinyl)-alpha-D-glucosamine + NADPH + H(+)</text>
        <dbReference type="Rhea" id="RHEA:12248"/>
        <dbReference type="ChEBI" id="CHEBI:15378"/>
        <dbReference type="ChEBI" id="CHEBI:57783"/>
        <dbReference type="ChEBI" id="CHEBI:58349"/>
        <dbReference type="ChEBI" id="CHEBI:68483"/>
        <dbReference type="ChEBI" id="CHEBI:70757"/>
        <dbReference type="EC" id="1.3.1.98"/>
    </reaction>
</comment>
<dbReference type="EC" id="1.3.1.98" evidence="6 20"/>
<evidence type="ECO:0000256" key="12">
    <source>
        <dbReference type="ARBA" id="ARBA00022857"/>
    </source>
</evidence>
<sequence length="376" mass="41327">MSTQSMSTQSMSTQNTPINTAHCANISHLNTMALACFAYELVCLQNLDEILPLFQRLTKQNRRFVIISNGSNIVLPKTLDAVVISPTLTGKTVVHECEKCVHLEVMAGEIWHDLVLDTVEKGWYGLQNLALIPSWVGASPVQNIGAYGVQIDEVIHSVTAFHIPTLSFKTLSKVACEFGYRDSIFKREAGDWLIVSVTFKLSKDPSVNTQYGDVAVVAQALAKNAGYPIPTPKDVMNAIIQIRASKIPDTKTLPNCGSFFKNPMVDKTIVDKLRKTYPALVAYPVTIDDCVNPNLVKLASGWLIDNAGLKGKGVFPILTHVNQALVLTNHAPHHATQADVAKAMQFIQDAVAQKFGIWLEPEPVWIQSDGTIRQTH</sequence>
<evidence type="ECO:0000256" key="20">
    <source>
        <dbReference type="HAMAP-Rule" id="MF_00037"/>
    </source>
</evidence>
<dbReference type="Pfam" id="PF01565">
    <property type="entry name" value="FAD_binding_4"/>
    <property type="match status" value="1"/>
</dbReference>
<feature type="active site" description="Proton donor" evidence="20">
    <location>
        <position position="258"/>
    </location>
</feature>
<dbReference type="eggNOG" id="COG0812">
    <property type="taxonomic scope" value="Bacteria"/>
</dbReference>
<organism evidence="22 23">
    <name type="scientific">Moraxella macacae 0408225</name>
    <dbReference type="NCBI Taxonomy" id="1230338"/>
    <lineage>
        <taxon>Bacteria</taxon>
        <taxon>Pseudomonadati</taxon>
        <taxon>Pseudomonadota</taxon>
        <taxon>Gammaproteobacteria</taxon>
        <taxon>Moraxellales</taxon>
        <taxon>Moraxellaceae</taxon>
        <taxon>Moraxella</taxon>
    </lineage>
</organism>
<dbReference type="NCBIfam" id="TIGR00179">
    <property type="entry name" value="murB"/>
    <property type="match status" value="1"/>
</dbReference>
<evidence type="ECO:0000256" key="14">
    <source>
        <dbReference type="ARBA" id="ARBA00022984"/>
    </source>
</evidence>
<evidence type="ECO:0000256" key="8">
    <source>
        <dbReference type="ARBA" id="ARBA00022490"/>
    </source>
</evidence>
<dbReference type="InterPro" id="IPR016167">
    <property type="entry name" value="FAD-bd_PCMH_sub1"/>
</dbReference>
<evidence type="ECO:0000256" key="3">
    <source>
        <dbReference type="ARBA" id="ARBA00004496"/>
    </source>
</evidence>
<comment type="pathway">
    <text evidence="4 20">Cell wall biogenesis; peptidoglycan biosynthesis.</text>
</comment>
<evidence type="ECO:0000256" key="18">
    <source>
        <dbReference type="ARBA" id="ARBA00031026"/>
    </source>
</evidence>
<keyword evidence="16 20" id="KW-0131">Cell cycle</keyword>
<evidence type="ECO:0000256" key="16">
    <source>
        <dbReference type="ARBA" id="ARBA00023306"/>
    </source>
</evidence>
<evidence type="ECO:0000256" key="7">
    <source>
        <dbReference type="ARBA" id="ARBA00015188"/>
    </source>
</evidence>
<dbReference type="PANTHER" id="PTHR21071:SF4">
    <property type="entry name" value="UDP-N-ACETYLENOLPYRUVOYLGLUCOSAMINE REDUCTASE"/>
    <property type="match status" value="1"/>
</dbReference>
<evidence type="ECO:0000256" key="9">
    <source>
        <dbReference type="ARBA" id="ARBA00022618"/>
    </source>
</evidence>
<evidence type="ECO:0000256" key="11">
    <source>
        <dbReference type="ARBA" id="ARBA00022827"/>
    </source>
</evidence>
<keyword evidence="8 20" id="KW-0963">Cytoplasm</keyword>
<dbReference type="GO" id="GO:0071555">
    <property type="term" value="P:cell wall organization"/>
    <property type="evidence" value="ECO:0007669"/>
    <property type="project" value="UniProtKB-KW"/>
</dbReference>
<feature type="domain" description="FAD-binding PCMH-type" evidence="21">
    <location>
        <begin position="34"/>
        <end position="204"/>
    </location>
</feature>
<dbReference type="SUPFAM" id="SSF56176">
    <property type="entry name" value="FAD-binding/transporter-associated domain-like"/>
    <property type="match status" value="1"/>
</dbReference>
<dbReference type="GO" id="GO:0071949">
    <property type="term" value="F:FAD binding"/>
    <property type="evidence" value="ECO:0007669"/>
    <property type="project" value="InterPro"/>
</dbReference>
<name>L2F683_9GAMM</name>
<evidence type="ECO:0000256" key="13">
    <source>
        <dbReference type="ARBA" id="ARBA00022960"/>
    </source>
</evidence>
<keyword evidence="11 20" id="KW-0274">FAD</keyword>
<dbReference type="NCBIfam" id="NF000755">
    <property type="entry name" value="PRK00046.1"/>
    <property type="match status" value="1"/>
</dbReference>
<dbReference type="GO" id="GO:0051301">
    <property type="term" value="P:cell division"/>
    <property type="evidence" value="ECO:0007669"/>
    <property type="project" value="UniProtKB-KW"/>
</dbReference>
<dbReference type="InterPro" id="IPR011601">
    <property type="entry name" value="MurB_C"/>
</dbReference>
<dbReference type="GO" id="GO:0008762">
    <property type="term" value="F:UDP-N-acetylmuramate dehydrogenase activity"/>
    <property type="evidence" value="ECO:0007669"/>
    <property type="project" value="UniProtKB-UniRule"/>
</dbReference>
<dbReference type="HAMAP" id="MF_00037">
    <property type="entry name" value="MurB"/>
    <property type="match status" value="1"/>
</dbReference>
<dbReference type="InterPro" id="IPR003170">
    <property type="entry name" value="MurB"/>
</dbReference>
<gene>
    <name evidence="20 22" type="primary">murB</name>
    <name evidence="22" type="ORF">MOMA_08271</name>
</gene>
<keyword evidence="12 20" id="KW-0521">NADP</keyword>
<comment type="caution">
    <text evidence="22">The sequence shown here is derived from an EMBL/GenBank/DDBJ whole genome shotgun (WGS) entry which is preliminary data.</text>
</comment>
<dbReference type="InterPro" id="IPR016169">
    <property type="entry name" value="FAD-bd_PCMH_sub2"/>
</dbReference>
<dbReference type="Gene3D" id="3.30.43.10">
    <property type="entry name" value="Uridine Diphospho-n-acetylenolpyruvylglucosamine Reductase, domain 2"/>
    <property type="match status" value="1"/>
</dbReference>
<dbReference type="GO" id="GO:0005829">
    <property type="term" value="C:cytosol"/>
    <property type="evidence" value="ECO:0007669"/>
    <property type="project" value="TreeGrafter"/>
</dbReference>